<reference evidence="1 2" key="1">
    <citation type="journal article" date="2023" name="Insect Mol. Biol.">
        <title>Genome sequencing provides insights into the evolution of gene families encoding plant cell wall-degrading enzymes in longhorned beetles.</title>
        <authorList>
            <person name="Shin N.R."/>
            <person name="Okamura Y."/>
            <person name="Kirsch R."/>
            <person name="Pauchet Y."/>
        </authorList>
    </citation>
    <scope>NUCLEOTIDE SEQUENCE [LARGE SCALE GENOMIC DNA]</scope>
    <source>
        <strain evidence="1">EAD_L_NR</strain>
    </source>
</reference>
<organism evidence="1 2">
    <name type="scientific">Exocentrus adspersus</name>
    <dbReference type="NCBI Taxonomy" id="1586481"/>
    <lineage>
        <taxon>Eukaryota</taxon>
        <taxon>Metazoa</taxon>
        <taxon>Ecdysozoa</taxon>
        <taxon>Arthropoda</taxon>
        <taxon>Hexapoda</taxon>
        <taxon>Insecta</taxon>
        <taxon>Pterygota</taxon>
        <taxon>Neoptera</taxon>
        <taxon>Endopterygota</taxon>
        <taxon>Coleoptera</taxon>
        <taxon>Polyphaga</taxon>
        <taxon>Cucujiformia</taxon>
        <taxon>Chrysomeloidea</taxon>
        <taxon>Cerambycidae</taxon>
        <taxon>Lamiinae</taxon>
        <taxon>Acanthocinini</taxon>
        <taxon>Exocentrus</taxon>
    </lineage>
</organism>
<dbReference type="Proteomes" id="UP001159042">
    <property type="component" value="Unassembled WGS sequence"/>
</dbReference>
<protein>
    <submittedName>
        <fullName evidence="1">Uncharacterized protein</fullName>
    </submittedName>
</protein>
<proteinExistence type="predicted"/>
<evidence type="ECO:0000313" key="2">
    <source>
        <dbReference type="Proteomes" id="UP001159042"/>
    </source>
</evidence>
<dbReference type="EMBL" id="JANEYG010000085">
    <property type="protein sequence ID" value="KAJ8913913.1"/>
    <property type="molecule type" value="Genomic_DNA"/>
</dbReference>
<gene>
    <name evidence="1" type="ORF">NQ315_005710</name>
</gene>
<accession>A0AAV8VI66</accession>
<sequence length="115" mass="13672">MKVEYILKNKQNLKNIDPRNPHNFLPIKDIYLGTKVEILIAQNHGLKTSDIEAFRLKCLDFYIELAKQIKDRFDFENLIYHLFLVLIQKIALSVLNEEQLNAEWRMLPDIENCKN</sequence>
<keyword evidence="2" id="KW-1185">Reference proteome</keyword>
<comment type="caution">
    <text evidence="1">The sequence shown here is derived from an EMBL/GenBank/DDBJ whole genome shotgun (WGS) entry which is preliminary data.</text>
</comment>
<dbReference type="AlphaFoldDB" id="A0AAV8VI66"/>
<name>A0AAV8VI66_9CUCU</name>
<evidence type="ECO:0000313" key="1">
    <source>
        <dbReference type="EMBL" id="KAJ8913913.1"/>
    </source>
</evidence>